<evidence type="ECO:0000313" key="13">
    <source>
        <dbReference type="Proteomes" id="UP000702544"/>
    </source>
</evidence>
<evidence type="ECO:0000256" key="11">
    <source>
        <dbReference type="ARBA" id="ARBA00049878"/>
    </source>
</evidence>
<reference evidence="12 13" key="1">
    <citation type="submission" date="2020-01" db="EMBL/GenBank/DDBJ databases">
        <title>Genomes assembled from Gulf of Kutch pelagic sediment metagenomes.</title>
        <authorList>
            <person name="Chandrashekar M."/>
            <person name="Mahajan M.S."/>
            <person name="Dave K.J."/>
            <person name="Vatsa P."/>
            <person name="Nathani N.M."/>
        </authorList>
    </citation>
    <scope>NUCLEOTIDE SEQUENCE [LARGE SCALE GENOMIC DNA]</scope>
    <source>
        <strain evidence="12">KS3-K002</strain>
    </source>
</reference>
<evidence type="ECO:0000256" key="5">
    <source>
        <dbReference type="ARBA" id="ARBA00023150"/>
    </source>
</evidence>
<sequence length="144" mass="16072">MYCAIITEPIDASELASRVRTDADGAVITFTGVVRNHHEGRPVEALRYETYREMAEGKLRRICEEAAARFEVGDIAVVHRVGQLAIGDIAVAIAVAAPHRDAAYRASREIIERIKREVPIWKRERYADGGEDWQEGTPVDLRSG</sequence>
<proteinExistence type="inferred from homology"/>
<evidence type="ECO:0000256" key="2">
    <source>
        <dbReference type="ARBA" id="ARBA00005426"/>
    </source>
</evidence>
<evidence type="ECO:0000256" key="7">
    <source>
        <dbReference type="ARBA" id="ARBA00029745"/>
    </source>
</evidence>
<dbReference type="GO" id="GO:0030366">
    <property type="term" value="F:molybdopterin synthase activity"/>
    <property type="evidence" value="ECO:0007669"/>
    <property type="project" value="UniProtKB-EC"/>
</dbReference>
<evidence type="ECO:0000256" key="4">
    <source>
        <dbReference type="ARBA" id="ARBA00013858"/>
    </source>
</evidence>
<dbReference type="InterPro" id="IPR036563">
    <property type="entry name" value="MoaE_sf"/>
</dbReference>
<evidence type="ECO:0000256" key="6">
    <source>
        <dbReference type="ARBA" id="ARBA00026066"/>
    </source>
</evidence>
<evidence type="ECO:0000256" key="8">
    <source>
        <dbReference type="ARBA" id="ARBA00030407"/>
    </source>
</evidence>
<evidence type="ECO:0000256" key="9">
    <source>
        <dbReference type="ARBA" id="ARBA00030781"/>
    </source>
</evidence>
<evidence type="ECO:0000313" key="12">
    <source>
        <dbReference type="EMBL" id="NIR75202.1"/>
    </source>
</evidence>
<evidence type="ECO:0000256" key="10">
    <source>
        <dbReference type="ARBA" id="ARBA00032474"/>
    </source>
</evidence>
<keyword evidence="5" id="KW-0501">Molybdenum cofactor biosynthesis</keyword>
<comment type="subunit">
    <text evidence="6">Heterotetramer of 2 MoaD subunits and 2 MoaE subunits. Also stable as homodimer. The enzyme changes between these two forms during catalysis.</text>
</comment>
<protein>
    <recommendedName>
        <fullName evidence="4">Molybdopterin synthase catalytic subunit</fullName>
        <ecNumber evidence="3">2.8.1.12</ecNumber>
    </recommendedName>
    <alternativeName>
        <fullName evidence="9">MPT synthase subunit 2</fullName>
    </alternativeName>
    <alternativeName>
        <fullName evidence="7">Molybdenum cofactor biosynthesis protein E</fullName>
    </alternativeName>
    <alternativeName>
        <fullName evidence="8">Molybdopterin-converting factor large subunit</fullName>
    </alternativeName>
    <alternativeName>
        <fullName evidence="10">Molybdopterin-converting factor subunit 2</fullName>
    </alternativeName>
</protein>
<dbReference type="Proteomes" id="UP000702544">
    <property type="component" value="Unassembled WGS sequence"/>
</dbReference>
<dbReference type="Pfam" id="PF02391">
    <property type="entry name" value="MoaE"/>
    <property type="match status" value="1"/>
</dbReference>
<comment type="catalytic activity">
    <reaction evidence="11">
        <text>2 [molybdopterin-synthase sulfur-carrier protein]-C-terminal-Gly-aminoethanethioate + cyclic pyranopterin phosphate + H2O = molybdopterin + 2 [molybdopterin-synthase sulfur-carrier protein]-C-terminal Gly-Gly + 2 H(+)</text>
        <dbReference type="Rhea" id="RHEA:26333"/>
        <dbReference type="Rhea" id="RHEA-COMP:12202"/>
        <dbReference type="Rhea" id="RHEA-COMP:19907"/>
        <dbReference type="ChEBI" id="CHEBI:15377"/>
        <dbReference type="ChEBI" id="CHEBI:15378"/>
        <dbReference type="ChEBI" id="CHEBI:58698"/>
        <dbReference type="ChEBI" id="CHEBI:59648"/>
        <dbReference type="ChEBI" id="CHEBI:90778"/>
        <dbReference type="ChEBI" id="CHEBI:232372"/>
        <dbReference type="EC" id="2.8.1.12"/>
    </reaction>
</comment>
<dbReference type="AlphaFoldDB" id="A0AAE4Z9V8"/>
<dbReference type="PANTHER" id="PTHR23404">
    <property type="entry name" value="MOLYBDOPTERIN SYNTHASE RELATED"/>
    <property type="match status" value="1"/>
</dbReference>
<dbReference type="SUPFAM" id="SSF54690">
    <property type="entry name" value="Molybdopterin synthase subunit MoaE"/>
    <property type="match status" value="1"/>
</dbReference>
<dbReference type="Gene3D" id="3.90.1170.40">
    <property type="entry name" value="Molybdopterin biosynthesis MoaE subunit"/>
    <property type="match status" value="1"/>
</dbReference>
<organism evidence="12 13">
    <name type="scientific">Candidatus Kutchimonas denitrificans</name>
    <dbReference type="NCBI Taxonomy" id="3056748"/>
    <lineage>
        <taxon>Bacteria</taxon>
        <taxon>Pseudomonadati</taxon>
        <taxon>Gemmatimonadota</taxon>
        <taxon>Gemmatimonadia</taxon>
        <taxon>Candidatus Palauibacterales</taxon>
        <taxon>Candidatus Palauibacteraceae</taxon>
        <taxon>Candidatus Kutchimonas</taxon>
    </lineage>
</organism>
<comment type="caution">
    <text evidence="12">The sequence shown here is derived from an EMBL/GenBank/DDBJ whole genome shotgun (WGS) entry which is preliminary data.</text>
</comment>
<comment type="similarity">
    <text evidence="2">Belongs to the MoaE family.</text>
</comment>
<evidence type="ECO:0000256" key="3">
    <source>
        <dbReference type="ARBA" id="ARBA00011950"/>
    </source>
</evidence>
<gene>
    <name evidence="12" type="ORF">GWO12_08835</name>
</gene>
<dbReference type="CDD" id="cd00756">
    <property type="entry name" value="MoaE"/>
    <property type="match status" value="1"/>
</dbReference>
<dbReference type="EC" id="2.8.1.12" evidence="3"/>
<dbReference type="InterPro" id="IPR003448">
    <property type="entry name" value="Mopterin_biosynth_MoaE"/>
</dbReference>
<comment type="pathway">
    <text evidence="1">Cofactor biosynthesis; molybdopterin biosynthesis.</text>
</comment>
<evidence type="ECO:0000256" key="1">
    <source>
        <dbReference type="ARBA" id="ARBA00005046"/>
    </source>
</evidence>
<dbReference type="GO" id="GO:0006777">
    <property type="term" value="P:Mo-molybdopterin cofactor biosynthetic process"/>
    <property type="evidence" value="ECO:0007669"/>
    <property type="project" value="UniProtKB-KW"/>
</dbReference>
<dbReference type="EMBL" id="JAACAK010000067">
    <property type="protein sequence ID" value="NIR75202.1"/>
    <property type="molecule type" value="Genomic_DNA"/>
</dbReference>
<name>A0AAE4Z9V8_9BACT</name>
<accession>A0AAE4Z9V8</accession>